<proteinExistence type="predicted"/>
<accession>A0A5B7ECJ7</accession>
<dbReference type="EMBL" id="VSRR010002369">
    <property type="protein sequence ID" value="MPC31105.1"/>
    <property type="molecule type" value="Genomic_DNA"/>
</dbReference>
<organism evidence="1 2">
    <name type="scientific">Portunus trituberculatus</name>
    <name type="common">Swimming crab</name>
    <name type="synonym">Neptunus trituberculatus</name>
    <dbReference type="NCBI Taxonomy" id="210409"/>
    <lineage>
        <taxon>Eukaryota</taxon>
        <taxon>Metazoa</taxon>
        <taxon>Ecdysozoa</taxon>
        <taxon>Arthropoda</taxon>
        <taxon>Crustacea</taxon>
        <taxon>Multicrustacea</taxon>
        <taxon>Malacostraca</taxon>
        <taxon>Eumalacostraca</taxon>
        <taxon>Eucarida</taxon>
        <taxon>Decapoda</taxon>
        <taxon>Pleocyemata</taxon>
        <taxon>Brachyura</taxon>
        <taxon>Eubrachyura</taxon>
        <taxon>Portunoidea</taxon>
        <taxon>Portunidae</taxon>
        <taxon>Portuninae</taxon>
        <taxon>Portunus</taxon>
    </lineage>
</organism>
<name>A0A5B7ECJ7_PORTR</name>
<dbReference type="AlphaFoldDB" id="A0A5B7ECJ7"/>
<dbReference type="Proteomes" id="UP000324222">
    <property type="component" value="Unassembled WGS sequence"/>
</dbReference>
<keyword evidence="2" id="KW-1185">Reference proteome</keyword>
<sequence length="41" mass="4675">MNCHCKNIKHHDSIYDTLTPDMISQGTTLELSTCFCISIFL</sequence>
<evidence type="ECO:0000313" key="2">
    <source>
        <dbReference type="Proteomes" id="UP000324222"/>
    </source>
</evidence>
<evidence type="ECO:0000313" key="1">
    <source>
        <dbReference type="EMBL" id="MPC31105.1"/>
    </source>
</evidence>
<gene>
    <name evidence="1" type="ORF">E2C01_024384</name>
</gene>
<protein>
    <submittedName>
        <fullName evidence="1">Uncharacterized protein</fullName>
    </submittedName>
</protein>
<reference evidence="1 2" key="1">
    <citation type="submission" date="2019-05" db="EMBL/GenBank/DDBJ databases">
        <title>Another draft genome of Portunus trituberculatus and its Hox gene families provides insights of decapod evolution.</title>
        <authorList>
            <person name="Jeong J.-H."/>
            <person name="Song I."/>
            <person name="Kim S."/>
            <person name="Choi T."/>
            <person name="Kim D."/>
            <person name="Ryu S."/>
            <person name="Kim W."/>
        </authorList>
    </citation>
    <scope>NUCLEOTIDE SEQUENCE [LARGE SCALE GENOMIC DNA]</scope>
    <source>
        <tissue evidence="1">Muscle</tissue>
    </source>
</reference>
<comment type="caution">
    <text evidence="1">The sequence shown here is derived from an EMBL/GenBank/DDBJ whole genome shotgun (WGS) entry which is preliminary data.</text>
</comment>